<organism evidence="9 10">
    <name type="scientific">Dictyobacter aurantiacus</name>
    <dbReference type="NCBI Taxonomy" id="1936993"/>
    <lineage>
        <taxon>Bacteria</taxon>
        <taxon>Bacillati</taxon>
        <taxon>Chloroflexota</taxon>
        <taxon>Ktedonobacteria</taxon>
        <taxon>Ktedonobacterales</taxon>
        <taxon>Dictyobacteraceae</taxon>
        <taxon>Dictyobacter</taxon>
    </lineage>
</organism>
<dbReference type="GO" id="GO:0006235">
    <property type="term" value="P:dTTP biosynthetic process"/>
    <property type="evidence" value="ECO:0007669"/>
    <property type="project" value="UniProtKB-UniRule"/>
</dbReference>
<dbReference type="GO" id="GO:0005737">
    <property type="term" value="C:cytoplasm"/>
    <property type="evidence" value="ECO:0007669"/>
    <property type="project" value="TreeGrafter"/>
</dbReference>
<comment type="function">
    <text evidence="7">Phosphorylation of dTMP to form dTDP in both de novo and salvage pathways of dTTP synthesis.</text>
</comment>
<dbReference type="PANTHER" id="PTHR10344">
    <property type="entry name" value="THYMIDYLATE KINASE"/>
    <property type="match status" value="1"/>
</dbReference>
<reference evidence="10" key="1">
    <citation type="submission" date="2018-12" db="EMBL/GenBank/DDBJ databases">
        <title>Tengunoibacter tsumagoiensis gen. nov., sp. nov., Dictyobacter kobayashii sp. nov., D. alpinus sp. nov., and D. joshuensis sp. nov. and description of Dictyobacteraceae fam. nov. within the order Ktedonobacterales isolated from Tengu-no-mugimeshi.</title>
        <authorList>
            <person name="Wang C.M."/>
            <person name="Zheng Y."/>
            <person name="Sakai Y."/>
            <person name="Toyoda A."/>
            <person name="Minakuchi Y."/>
            <person name="Abe K."/>
            <person name="Yokota A."/>
            <person name="Yabe S."/>
        </authorList>
    </citation>
    <scope>NUCLEOTIDE SEQUENCE [LARGE SCALE GENOMIC DNA]</scope>
    <source>
        <strain evidence="10">S-27</strain>
    </source>
</reference>
<dbReference type="Pfam" id="PF02223">
    <property type="entry name" value="Thymidylate_kin"/>
    <property type="match status" value="1"/>
</dbReference>
<comment type="similarity">
    <text evidence="1 7">Belongs to the thymidylate kinase family.</text>
</comment>
<dbReference type="EMBL" id="BIFQ01000001">
    <property type="protein sequence ID" value="GCE04986.1"/>
    <property type="molecule type" value="Genomic_DNA"/>
</dbReference>
<dbReference type="Gene3D" id="3.40.50.300">
    <property type="entry name" value="P-loop containing nucleotide triphosphate hydrolases"/>
    <property type="match status" value="1"/>
</dbReference>
<keyword evidence="6 7" id="KW-0067">ATP-binding</keyword>
<dbReference type="GO" id="GO:0005524">
    <property type="term" value="F:ATP binding"/>
    <property type="evidence" value="ECO:0007669"/>
    <property type="project" value="UniProtKB-UniRule"/>
</dbReference>
<keyword evidence="5 7" id="KW-0418">Kinase</keyword>
<dbReference type="OrthoDB" id="9774907at2"/>
<dbReference type="InterPro" id="IPR039430">
    <property type="entry name" value="Thymidylate_kin-like_dom"/>
</dbReference>
<keyword evidence="10" id="KW-1185">Reference proteome</keyword>
<evidence type="ECO:0000256" key="5">
    <source>
        <dbReference type="ARBA" id="ARBA00022777"/>
    </source>
</evidence>
<dbReference type="GO" id="GO:0004798">
    <property type="term" value="F:dTMP kinase activity"/>
    <property type="evidence" value="ECO:0007669"/>
    <property type="project" value="UniProtKB-UniRule"/>
</dbReference>
<comment type="caution">
    <text evidence="9">The sequence shown here is derived from an EMBL/GenBank/DDBJ whole genome shotgun (WGS) entry which is preliminary data.</text>
</comment>
<evidence type="ECO:0000256" key="1">
    <source>
        <dbReference type="ARBA" id="ARBA00009776"/>
    </source>
</evidence>
<gene>
    <name evidence="7" type="primary">tmk</name>
    <name evidence="9" type="ORF">KDAU_23150</name>
</gene>
<evidence type="ECO:0000313" key="10">
    <source>
        <dbReference type="Proteomes" id="UP000287224"/>
    </source>
</evidence>
<evidence type="ECO:0000256" key="4">
    <source>
        <dbReference type="ARBA" id="ARBA00022741"/>
    </source>
</evidence>
<dbReference type="GO" id="GO:0006233">
    <property type="term" value="P:dTDP biosynthetic process"/>
    <property type="evidence" value="ECO:0007669"/>
    <property type="project" value="InterPro"/>
</dbReference>
<comment type="catalytic activity">
    <reaction evidence="7">
        <text>dTMP + ATP = dTDP + ADP</text>
        <dbReference type="Rhea" id="RHEA:13517"/>
        <dbReference type="ChEBI" id="CHEBI:30616"/>
        <dbReference type="ChEBI" id="CHEBI:58369"/>
        <dbReference type="ChEBI" id="CHEBI:63528"/>
        <dbReference type="ChEBI" id="CHEBI:456216"/>
        <dbReference type="EC" id="2.7.4.9"/>
    </reaction>
</comment>
<dbReference type="HAMAP" id="MF_00165">
    <property type="entry name" value="Thymidylate_kinase"/>
    <property type="match status" value="1"/>
</dbReference>
<dbReference type="PANTHER" id="PTHR10344:SF1">
    <property type="entry name" value="THYMIDYLATE KINASE"/>
    <property type="match status" value="1"/>
</dbReference>
<evidence type="ECO:0000259" key="8">
    <source>
        <dbReference type="Pfam" id="PF02223"/>
    </source>
</evidence>
<dbReference type="SUPFAM" id="SSF52540">
    <property type="entry name" value="P-loop containing nucleoside triphosphate hydrolases"/>
    <property type="match status" value="1"/>
</dbReference>
<dbReference type="CDD" id="cd01672">
    <property type="entry name" value="TMPK"/>
    <property type="match status" value="1"/>
</dbReference>
<keyword evidence="3 7" id="KW-0545">Nucleotide biosynthesis</keyword>
<dbReference type="Proteomes" id="UP000287224">
    <property type="component" value="Unassembled WGS sequence"/>
</dbReference>
<evidence type="ECO:0000256" key="3">
    <source>
        <dbReference type="ARBA" id="ARBA00022727"/>
    </source>
</evidence>
<name>A0A401ZDS1_9CHLR</name>
<protein>
    <recommendedName>
        <fullName evidence="7">Thymidylate kinase</fullName>
        <ecNumber evidence="7">2.7.4.9</ecNumber>
    </recommendedName>
    <alternativeName>
        <fullName evidence="7">dTMP kinase</fullName>
    </alternativeName>
</protein>
<feature type="binding site" evidence="7">
    <location>
        <begin position="18"/>
        <end position="25"/>
    </location>
    <ligand>
        <name>ATP</name>
        <dbReference type="ChEBI" id="CHEBI:30616"/>
    </ligand>
</feature>
<dbReference type="InterPro" id="IPR027417">
    <property type="entry name" value="P-loop_NTPase"/>
</dbReference>
<evidence type="ECO:0000256" key="7">
    <source>
        <dbReference type="HAMAP-Rule" id="MF_00165"/>
    </source>
</evidence>
<feature type="domain" description="Thymidylate kinase-like" evidence="8">
    <location>
        <begin position="16"/>
        <end position="155"/>
    </location>
</feature>
<evidence type="ECO:0000313" key="9">
    <source>
        <dbReference type="EMBL" id="GCE04986.1"/>
    </source>
</evidence>
<dbReference type="EC" id="2.7.4.9" evidence="7"/>
<dbReference type="GO" id="GO:0006227">
    <property type="term" value="P:dUDP biosynthetic process"/>
    <property type="evidence" value="ECO:0007669"/>
    <property type="project" value="TreeGrafter"/>
</dbReference>
<keyword evidence="4 7" id="KW-0547">Nucleotide-binding</keyword>
<keyword evidence="2 7" id="KW-0808">Transferase</keyword>
<dbReference type="AlphaFoldDB" id="A0A401ZDS1"/>
<dbReference type="RefSeq" id="WP_126596082.1">
    <property type="nucleotide sequence ID" value="NZ_BIFQ01000001.1"/>
</dbReference>
<evidence type="ECO:0000256" key="2">
    <source>
        <dbReference type="ARBA" id="ARBA00022679"/>
    </source>
</evidence>
<sequence>METYGLHQYPGRLFIVEGVDGSGKSTQIALLRQWLISEGYTVFFSEWNSSPLVKKTTSRGKKKQLLTPTTFSLIHSTDFADRTEHDIIPPLKAGAIVLADRYIYTAFARDVARNVDRTWVRELYQFAVKPTCAFYFRVPLEVSLSRILTGRSELKYYEAGMDLGLSSDIRQSFTLFQQRIVHEYEAMVDEFGLTVMDATLPIPEQQRQMRRLVLPHLEGVRRLRPPLPEQELENIARRSEILHGRNDRETL</sequence>
<proteinExistence type="inferred from homology"/>
<accession>A0A401ZDS1</accession>
<evidence type="ECO:0000256" key="6">
    <source>
        <dbReference type="ARBA" id="ARBA00022840"/>
    </source>
</evidence>
<dbReference type="InterPro" id="IPR018094">
    <property type="entry name" value="Thymidylate_kinase"/>
</dbReference>